<dbReference type="Proteomes" id="UP001497457">
    <property type="component" value="Chromosome 7b"/>
</dbReference>
<reference evidence="3" key="1">
    <citation type="submission" date="2024-10" db="EMBL/GenBank/DDBJ databases">
        <authorList>
            <person name="Ryan C."/>
        </authorList>
    </citation>
    <scope>NUCLEOTIDE SEQUENCE [LARGE SCALE GENOMIC DNA]</scope>
</reference>
<dbReference type="PANTHER" id="PTHR33333">
    <property type="entry name" value="ERYTHROCYTE MEMBRANE PROTEIN 1-LIKE"/>
    <property type="match status" value="1"/>
</dbReference>
<feature type="signal peptide" evidence="1">
    <location>
        <begin position="1"/>
        <end position="20"/>
    </location>
</feature>
<evidence type="ECO:0000313" key="4">
    <source>
        <dbReference type="Proteomes" id="UP001497457"/>
    </source>
</evidence>
<organism evidence="3 4">
    <name type="scientific">Urochloa decumbens</name>
    <dbReference type="NCBI Taxonomy" id="240449"/>
    <lineage>
        <taxon>Eukaryota</taxon>
        <taxon>Viridiplantae</taxon>
        <taxon>Streptophyta</taxon>
        <taxon>Embryophyta</taxon>
        <taxon>Tracheophyta</taxon>
        <taxon>Spermatophyta</taxon>
        <taxon>Magnoliopsida</taxon>
        <taxon>Liliopsida</taxon>
        <taxon>Poales</taxon>
        <taxon>Poaceae</taxon>
        <taxon>PACMAD clade</taxon>
        <taxon>Panicoideae</taxon>
        <taxon>Panicodae</taxon>
        <taxon>Paniceae</taxon>
        <taxon>Melinidinae</taxon>
        <taxon>Urochloa</taxon>
    </lineage>
</organism>
<evidence type="ECO:0000313" key="3">
    <source>
        <dbReference type="EMBL" id="CAM0146042.1"/>
    </source>
</evidence>
<accession>A0ABC9GTW7</accession>
<dbReference type="AlphaFoldDB" id="A0ABC9GTW7"/>
<gene>
    <name evidence="2" type="ORF">URODEC1_LOCUS110264</name>
    <name evidence="3" type="ORF">URODEC1_LOCUS119677</name>
</gene>
<feature type="chain" id="PRO_5044722063" evidence="1">
    <location>
        <begin position="21"/>
        <end position="79"/>
    </location>
</feature>
<evidence type="ECO:0000313" key="2">
    <source>
        <dbReference type="EMBL" id="CAL5083973.1"/>
    </source>
</evidence>
<proteinExistence type="predicted"/>
<dbReference type="Proteomes" id="UP001497457">
    <property type="component" value="Unassembled WGS sequence"/>
</dbReference>
<keyword evidence="4" id="KW-1185">Reference proteome</keyword>
<dbReference type="InterPro" id="IPR039926">
    <property type="entry name" value="Egg_app_1"/>
</dbReference>
<dbReference type="EMBL" id="OZ075117">
    <property type="protein sequence ID" value="CAL5083973.1"/>
    <property type="molecule type" value="Genomic_DNA"/>
</dbReference>
<dbReference type="PANTHER" id="PTHR33333:SF46">
    <property type="entry name" value="LOW QUALITY PROTEIN: GLYCINE-RICH PROTEIN DOT1"/>
    <property type="match status" value="1"/>
</dbReference>
<sequence length="79" mass="8118">MVLFAVVLLLGDAGVDVVGACCANFLWRAATPTPVAMMKAPGAAGGLHISREAFEANPKLYFKLLRRAGVKAAAAAFAA</sequence>
<evidence type="ECO:0000256" key="1">
    <source>
        <dbReference type="SAM" id="SignalP"/>
    </source>
</evidence>
<dbReference type="EMBL" id="CAXIPR030000461">
    <property type="protein sequence ID" value="CAM0146042.1"/>
    <property type="molecule type" value="Genomic_DNA"/>
</dbReference>
<name>A0ABC9GTW7_9POAL</name>
<protein>
    <submittedName>
        <fullName evidence="3">Uncharacterized protein</fullName>
    </submittedName>
</protein>
<keyword evidence="1" id="KW-0732">Signal</keyword>